<accession>A0AAN9INJ7</accession>
<evidence type="ECO:0000256" key="5">
    <source>
        <dbReference type="ARBA" id="ARBA00023004"/>
    </source>
</evidence>
<dbReference type="InterPro" id="IPR036396">
    <property type="entry name" value="Cyt_P450_sf"/>
</dbReference>
<evidence type="ECO:0000256" key="4">
    <source>
        <dbReference type="ARBA" id="ARBA00023002"/>
    </source>
</evidence>
<gene>
    <name evidence="10" type="ORF">RIF29_12769</name>
</gene>
<dbReference type="InterPro" id="IPR002401">
    <property type="entry name" value="Cyt_P450_E_grp-I"/>
</dbReference>
<keyword evidence="9" id="KW-0472">Membrane</keyword>
<dbReference type="EMBL" id="JAYWIO010000002">
    <property type="protein sequence ID" value="KAK7283328.1"/>
    <property type="molecule type" value="Genomic_DNA"/>
</dbReference>
<dbReference type="PANTHER" id="PTHR47947:SF39">
    <property type="entry name" value="CYTOCHROME P450"/>
    <property type="match status" value="1"/>
</dbReference>
<evidence type="ECO:0000256" key="7">
    <source>
        <dbReference type="PIRSR" id="PIRSR602401-1"/>
    </source>
</evidence>
<keyword evidence="3 7" id="KW-0479">Metal-binding</keyword>
<comment type="similarity">
    <text evidence="1 8">Belongs to the cytochrome P450 family.</text>
</comment>
<feature type="binding site" description="axial binding residue" evidence="7">
    <location>
        <position position="470"/>
    </location>
    <ligand>
        <name>heme</name>
        <dbReference type="ChEBI" id="CHEBI:30413"/>
    </ligand>
    <ligandPart>
        <name>Fe</name>
        <dbReference type="ChEBI" id="CHEBI:18248"/>
    </ligandPart>
</feature>
<organism evidence="10 11">
    <name type="scientific">Crotalaria pallida</name>
    <name type="common">Smooth rattlebox</name>
    <name type="synonym">Crotalaria striata</name>
    <dbReference type="NCBI Taxonomy" id="3830"/>
    <lineage>
        <taxon>Eukaryota</taxon>
        <taxon>Viridiplantae</taxon>
        <taxon>Streptophyta</taxon>
        <taxon>Embryophyta</taxon>
        <taxon>Tracheophyta</taxon>
        <taxon>Spermatophyta</taxon>
        <taxon>Magnoliopsida</taxon>
        <taxon>eudicotyledons</taxon>
        <taxon>Gunneridae</taxon>
        <taxon>Pentapetalae</taxon>
        <taxon>rosids</taxon>
        <taxon>fabids</taxon>
        <taxon>Fabales</taxon>
        <taxon>Fabaceae</taxon>
        <taxon>Papilionoideae</taxon>
        <taxon>50 kb inversion clade</taxon>
        <taxon>genistoids sensu lato</taxon>
        <taxon>core genistoids</taxon>
        <taxon>Crotalarieae</taxon>
        <taxon>Crotalaria</taxon>
    </lineage>
</organism>
<evidence type="ECO:0000313" key="11">
    <source>
        <dbReference type="Proteomes" id="UP001372338"/>
    </source>
</evidence>
<dbReference type="PRINTS" id="PR00463">
    <property type="entry name" value="EP450I"/>
</dbReference>
<dbReference type="InterPro" id="IPR050651">
    <property type="entry name" value="Plant_Cytochrome_P450_Monoox"/>
</dbReference>
<dbReference type="Gene3D" id="1.10.630.10">
    <property type="entry name" value="Cytochrome P450"/>
    <property type="match status" value="1"/>
</dbReference>
<evidence type="ECO:0000256" key="2">
    <source>
        <dbReference type="ARBA" id="ARBA00022617"/>
    </source>
</evidence>
<keyword evidence="5 7" id="KW-0408">Iron</keyword>
<dbReference type="AlphaFoldDB" id="A0AAN9INJ7"/>
<comment type="caution">
    <text evidence="10">The sequence shown here is derived from an EMBL/GenBank/DDBJ whole genome shotgun (WGS) entry which is preliminary data.</text>
</comment>
<keyword evidence="9" id="KW-0812">Transmembrane</keyword>
<evidence type="ECO:0008006" key="12">
    <source>
        <dbReference type="Google" id="ProtNLM"/>
    </source>
</evidence>
<evidence type="ECO:0000313" key="10">
    <source>
        <dbReference type="EMBL" id="KAK7283328.1"/>
    </source>
</evidence>
<name>A0AAN9INJ7_CROPI</name>
<keyword evidence="2 7" id="KW-0349">Heme</keyword>
<dbReference type="CDD" id="cd20654">
    <property type="entry name" value="CYP82"/>
    <property type="match status" value="1"/>
</dbReference>
<dbReference type="InterPro" id="IPR001128">
    <property type="entry name" value="Cyt_P450"/>
</dbReference>
<feature type="transmembrane region" description="Helical" evidence="9">
    <location>
        <begin position="6"/>
        <end position="25"/>
    </location>
</feature>
<dbReference type="FunFam" id="1.10.630.10:FF:000026">
    <property type="entry name" value="Cytochrome P450 82C4"/>
    <property type="match status" value="1"/>
</dbReference>
<dbReference type="GO" id="GO:0005506">
    <property type="term" value="F:iron ion binding"/>
    <property type="evidence" value="ECO:0007669"/>
    <property type="project" value="InterPro"/>
</dbReference>
<keyword evidence="9" id="KW-1133">Transmembrane helix</keyword>
<dbReference type="PROSITE" id="PS00086">
    <property type="entry name" value="CYTOCHROME_P450"/>
    <property type="match status" value="1"/>
</dbReference>
<evidence type="ECO:0000256" key="9">
    <source>
        <dbReference type="SAM" id="Phobius"/>
    </source>
</evidence>
<reference evidence="10 11" key="1">
    <citation type="submission" date="2024-01" db="EMBL/GenBank/DDBJ databases">
        <title>The genomes of 5 underutilized Papilionoideae crops provide insights into root nodulation and disease resistanc.</title>
        <authorList>
            <person name="Yuan L."/>
        </authorList>
    </citation>
    <scope>NUCLEOTIDE SEQUENCE [LARGE SCALE GENOMIC DNA]</scope>
    <source>
        <strain evidence="10">ZHUSHIDOU_FW_LH</strain>
        <tissue evidence="10">Leaf</tissue>
    </source>
</reference>
<dbReference type="GO" id="GO:0016705">
    <property type="term" value="F:oxidoreductase activity, acting on paired donors, with incorporation or reduction of molecular oxygen"/>
    <property type="evidence" value="ECO:0007669"/>
    <property type="project" value="InterPro"/>
</dbReference>
<protein>
    <recommendedName>
        <fullName evidence="12">Cytochrome P450</fullName>
    </recommendedName>
</protein>
<keyword evidence="11" id="KW-1185">Reference proteome</keyword>
<dbReference type="Pfam" id="PF00067">
    <property type="entry name" value="p450"/>
    <property type="match status" value="1"/>
</dbReference>
<keyword evidence="4 8" id="KW-0560">Oxidoreductase</keyword>
<comment type="cofactor">
    <cofactor evidence="7">
        <name>heme</name>
        <dbReference type="ChEBI" id="CHEBI:30413"/>
    </cofactor>
</comment>
<dbReference type="Proteomes" id="UP001372338">
    <property type="component" value="Unassembled WGS sequence"/>
</dbReference>
<dbReference type="GO" id="GO:0004497">
    <property type="term" value="F:monooxygenase activity"/>
    <property type="evidence" value="ECO:0007669"/>
    <property type="project" value="UniProtKB-KW"/>
</dbReference>
<proteinExistence type="inferred from homology"/>
<dbReference type="SUPFAM" id="SSF48264">
    <property type="entry name" value="Cytochrome P450"/>
    <property type="match status" value="1"/>
</dbReference>
<feature type="transmembrane region" description="Helical" evidence="9">
    <location>
        <begin position="230"/>
        <end position="249"/>
    </location>
</feature>
<evidence type="ECO:0000256" key="1">
    <source>
        <dbReference type="ARBA" id="ARBA00010617"/>
    </source>
</evidence>
<sequence length="531" mass="59416">MIFQYLDTVVAVVVGILLILSYYYYLIKRVRESDSALRKPPIAPGGWPIIGHLPLLGDSSYPPHISLGSLADKLGPIFSIKIGVHPAVVVSSWELAKECFTTLDVIVSSRPKFTAAKILGHNYANFGFSPYGDYWREMRKITASELLSTRRFELHRGIRDSEVNSSLKELYKTWVGKRDHGSRDILMEMKQWLGDLNLNVILKMIAGKRYSATSEDQQQVRHARRVLREFFRLTGVLVIGDAVPMLGWLDFLGGQVKEMKKIAKEMDNIVGEWLEEHRLNRNSGGNNITEQDFIDVLLSVVQAADHDLAGYDSDTVIKATCLTLIAGATDTTAVTMTWALSLLLNNPHALKKVQAELDERVGKERLITESDMDKLVYLQAVVKETLRLYPAGPLSGPRVFTEDCTLGGYHIKAGTRFILNLWKLHRDPRVWSDPLEFKPERFLSAAHNKGVDVKGQHFELLPFGGGRRSCPGIPFGLQMTQLALAGFLHAFEVTTPYNGKVDMGATFGLTIIKTTPLEVLAKPRLSPALYQ</sequence>
<dbReference type="InterPro" id="IPR017972">
    <property type="entry name" value="Cyt_P450_CS"/>
</dbReference>
<dbReference type="PRINTS" id="PR00385">
    <property type="entry name" value="P450"/>
</dbReference>
<evidence type="ECO:0000256" key="8">
    <source>
        <dbReference type="RuleBase" id="RU000461"/>
    </source>
</evidence>
<evidence type="ECO:0000256" key="6">
    <source>
        <dbReference type="ARBA" id="ARBA00023033"/>
    </source>
</evidence>
<dbReference type="GO" id="GO:0020037">
    <property type="term" value="F:heme binding"/>
    <property type="evidence" value="ECO:0007669"/>
    <property type="project" value="InterPro"/>
</dbReference>
<evidence type="ECO:0000256" key="3">
    <source>
        <dbReference type="ARBA" id="ARBA00022723"/>
    </source>
</evidence>
<dbReference type="PANTHER" id="PTHR47947">
    <property type="entry name" value="CYTOCHROME P450 82C3-RELATED"/>
    <property type="match status" value="1"/>
</dbReference>
<keyword evidence="6 8" id="KW-0503">Monooxygenase</keyword>